<reference evidence="3" key="1">
    <citation type="submission" date="2022-08" db="UniProtKB">
        <authorList>
            <consortium name="EnsemblMetazoa"/>
        </authorList>
    </citation>
    <scope>IDENTIFICATION</scope>
    <source>
        <strain evidence="3">05x7-T-G4-1.051#20</strain>
    </source>
</reference>
<accession>A0A8W8M9K2</accession>
<name>A0A8W8M9K2_MAGGI</name>
<feature type="transmembrane region" description="Helical" evidence="2">
    <location>
        <begin position="39"/>
        <end position="59"/>
    </location>
</feature>
<organism evidence="3 4">
    <name type="scientific">Magallana gigas</name>
    <name type="common">Pacific oyster</name>
    <name type="synonym">Crassostrea gigas</name>
    <dbReference type="NCBI Taxonomy" id="29159"/>
    <lineage>
        <taxon>Eukaryota</taxon>
        <taxon>Metazoa</taxon>
        <taxon>Spiralia</taxon>
        <taxon>Lophotrochozoa</taxon>
        <taxon>Mollusca</taxon>
        <taxon>Bivalvia</taxon>
        <taxon>Autobranchia</taxon>
        <taxon>Pteriomorphia</taxon>
        <taxon>Ostreida</taxon>
        <taxon>Ostreoidea</taxon>
        <taxon>Ostreidae</taxon>
        <taxon>Magallana</taxon>
    </lineage>
</organism>
<keyword evidence="2" id="KW-1133">Transmembrane helix</keyword>
<dbReference type="AlphaFoldDB" id="A0A8W8M9K2"/>
<protein>
    <submittedName>
        <fullName evidence="3">Uncharacterized protein</fullName>
    </submittedName>
</protein>
<dbReference type="Proteomes" id="UP000005408">
    <property type="component" value="Unassembled WGS sequence"/>
</dbReference>
<keyword evidence="2" id="KW-0812">Transmembrane</keyword>
<keyword evidence="4" id="KW-1185">Reference proteome</keyword>
<evidence type="ECO:0000256" key="2">
    <source>
        <dbReference type="SAM" id="Phobius"/>
    </source>
</evidence>
<feature type="compositionally biased region" description="Polar residues" evidence="1">
    <location>
        <begin position="121"/>
        <end position="145"/>
    </location>
</feature>
<evidence type="ECO:0000256" key="1">
    <source>
        <dbReference type="SAM" id="MobiDB-lite"/>
    </source>
</evidence>
<keyword evidence="2" id="KW-0472">Membrane</keyword>
<dbReference type="EnsemblMetazoa" id="G32418.3">
    <property type="protein sequence ID" value="G32418.3:cds"/>
    <property type="gene ID" value="G32418"/>
</dbReference>
<feature type="region of interest" description="Disordered" evidence="1">
    <location>
        <begin position="110"/>
        <end position="159"/>
    </location>
</feature>
<proteinExistence type="predicted"/>
<evidence type="ECO:0000313" key="4">
    <source>
        <dbReference type="Proteomes" id="UP000005408"/>
    </source>
</evidence>
<sequence length="159" mass="17489">MENSSCTCFPFVECKIDTECSFGCISVQYRDDCDLINSISIPLAVIAVLIICLCTVAIIRMRCACRDCNTCTSRPRTAANAESQMTNLSFDTFDEIKRTSTNLDRHVSLEEQSDIPPSYESVMSRSNEAFQATDSLPPSTSVSNKDSSEDVDPPPGYVS</sequence>
<evidence type="ECO:0000313" key="3">
    <source>
        <dbReference type="EnsemblMetazoa" id="G32418.3:cds"/>
    </source>
</evidence>